<reference evidence="2" key="1">
    <citation type="submission" date="2018-05" db="EMBL/GenBank/DDBJ databases">
        <authorList>
            <person name="Lanie J.A."/>
            <person name="Ng W.-L."/>
            <person name="Kazmierczak K.M."/>
            <person name="Andrzejewski T.M."/>
            <person name="Davidsen T.M."/>
            <person name="Wayne K.J."/>
            <person name="Tettelin H."/>
            <person name="Glass J.I."/>
            <person name="Rusch D."/>
            <person name="Podicherti R."/>
            <person name="Tsui H.-C.T."/>
            <person name="Winkler M.E."/>
        </authorList>
    </citation>
    <scope>NUCLEOTIDE SEQUENCE</scope>
</reference>
<sequence>MMIDSLELKTTSLKSDVLTLTGPYRPPPKGRATASTFRPRL</sequence>
<protein>
    <submittedName>
        <fullName evidence="2">Uncharacterized protein</fullName>
    </submittedName>
</protein>
<organism evidence="2">
    <name type="scientific">marine metagenome</name>
    <dbReference type="NCBI Taxonomy" id="408172"/>
    <lineage>
        <taxon>unclassified sequences</taxon>
        <taxon>metagenomes</taxon>
        <taxon>ecological metagenomes</taxon>
    </lineage>
</organism>
<accession>A0A383B5Q0</accession>
<proteinExistence type="predicted"/>
<dbReference type="EMBL" id="UINC01197782">
    <property type="protein sequence ID" value="SVE15437.1"/>
    <property type="molecule type" value="Genomic_DNA"/>
</dbReference>
<feature type="region of interest" description="Disordered" evidence="1">
    <location>
        <begin position="19"/>
        <end position="41"/>
    </location>
</feature>
<evidence type="ECO:0000256" key="1">
    <source>
        <dbReference type="SAM" id="MobiDB-lite"/>
    </source>
</evidence>
<dbReference type="AlphaFoldDB" id="A0A383B5Q0"/>
<gene>
    <name evidence="2" type="ORF">METZ01_LOCUS468291</name>
</gene>
<name>A0A383B5Q0_9ZZZZ</name>
<evidence type="ECO:0000313" key="2">
    <source>
        <dbReference type="EMBL" id="SVE15437.1"/>
    </source>
</evidence>